<reference evidence="6" key="1">
    <citation type="submission" date="2016-10" db="EMBL/GenBank/DDBJ databases">
        <authorList>
            <person name="Geijer C."/>
            <person name="Jareborg N."/>
            <person name="Dainat J."/>
        </authorList>
    </citation>
    <scope>NUCLEOTIDE SEQUENCE [LARGE SCALE GENOMIC DNA]</scope>
    <source>
        <strain evidence="6">PYCC 4715</strain>
    </source>
</reference>
<feature type="repeat" description="ANK" evidence="3">
    <location>
        <begin position="72"/>
        <end position="97"/>
    </location>
</feature>
<organism evidence="5 6">
    <name type="scientific">Sungouiella intermedia</name>
    <dbReference type="NCBI Taxonomy" id="45354"/>
    <lineage>
        <taxon>Eukaryota</taxon>
        <taxon>Fungi</taxon>
        <taxon>Dikarya</taxon>
        <taxon>Ascomycota</taxon>
        <taxon>Saccharomycotina</taxon>
        <taxon>Pichiomycetes</taxon>
        <taxon>Metschnikowiaceae</taxon>
        <taxon>Sungouiella</taxon>
    </lineage>
</organism>
<dbReference type="EMBL" id="LT635768">
    <property type="protein sequence ID" value="SGZ57098.1"/>
    <property type="molecule type" value="Genomic_DNA"/>
</dbReference>
<dbReference type="AlphaFoldDB" id="A0A1L0C2T5"/>
<evidence type="ECO:0000313" key="5">
    <source>
        <dbReference type="EMBL" id="SGZ57098.1"/>
    </source>
</evidence>
<dbReference type="Pfam" id="PF12796">
    <property type="entry name" value="Ank_2"/>
    <property type="match status" value="1"/>
</dbReference>
<dbReference type="PROSITE" id="PS50297">
    <property type="entry name" value="ANK_REP_REGION"/>
    <property type="match status" value="1"/>
</dbReference>
<gene>
    <name evidence="5" type="ORF">SAMEA4029009_CIC11G00000001588</name>
</gene>
<evidence type="ECO:0000313" key="6">
    <source>
        <dbReference type="Proteomes" id="UP000182259"/>
    </source>
</evidence>
<evidence type="ECO:0000256" key="3">
    <source>
        <dbReference type="PROSITE-ProRule" id="PRU00023"/>
    </source>
</evidence>
<dbReference type="PANTHER" id="PTHR46231">
    <property type="entry name" value="ANKYRIN REPEAT AND BTB/POZ DOMAIN-CONTAINING PROTEIN 1"/>
    <property type="match status" value="1"/>
</dbReference>
<sequence length="605" mass="68758">MSPGIDNNDNVVVNLPMDFVNISHSEPSVNNEDFELKKEYEQLLLACRTGDADAVDSLTLIPNLDINRVDEWNYTPLILASLCGHLHIVKLLLSRGAVCDRDTYEGVRCIYGALNDEIRNLLLSYDITKKVDDNQPFSAHISKLLLVVFSSLSARDLAFVFPELVDPAHRVFVVNRFLLAARSRYFNSMLTTGGEWLAKSVVVMSEKADAAAFASIIDYIYLRLDSIPISGALSGFRSFAEQFELKELLEVMDELPSSQKGKLQMLKKQQSHLVEVARNELMVFLKENVLASKCEVVLEEDVDFEDVDATTLLDTKIHTKLLQSNAFADIIMSSIDVDSGSVVYYPVHRAVLSRSDYYTTMFKSEMFTNSHEVPVVMVRDQELVDRPNVEIEHVPVLQASVNTTNWQVTEIILEFLYYDNVQHIPSNLSVELLFAADELWIHRLKMLTALSITSLVLTFDYESLLALPDSTGYDVCDLVEISWQTRCDRLEQHMTKLIAHNLEEMCSHDNLRERLSGLIRKSAERIRERQETDTIELVDDIRFYLAKKYAVHNDFAELDGVAATWSATREENVRGDNNIYLAAMKDYDEDVLLVETLLEELALEA</sequence>
<keyword evidence="1" id="KW-0677">Repeat</keyword>
<evidence type="ECO:0000256" key="2">
    <source>
        <dbReference type="ARBA" id="ARBA00023043"/>
    </source>
</evidence>
<proteinExistence type="predicted"/>
<name>A0A1L0C2T5_9ASCO</name>
<dbReference type="PANTHER" id="PTHR46231:SF1">
    <property type="entry name" value="ANKYRIN REPEAT AND BTB_POZ DOMAIN-CONTAINING PROTEIN 1"/>
    <property type="match status" value="1"/>
</dbReference>
<evidence type="ECO:0000259" key="4">
    <source>
        <dbReference type="PROSITE" id="PS50097"/>
    </source>
</evidence>
<accession>A0A1L0C2T5</accession>
<dbReference type="SMART" id="SM00225">
    <property type="entry name" value="BTB"/>
    <property type="match status" value="2"/>
</dbReference>
<dbReference type="InterPro" id="IPR036770">
    <property type="entry name" value="Ankyrin_rpt-contain_sf"/>
</dbReference>
<dbReference type="InterPro" id="IPR000210">
    <property type="entry name" value="BTB/POZ_dom"/>
</dbReference>
<dbReference type="InterPro" id="IPR044515">
    <property type="entry name" value="ABTB1"/>
</dbReference>
<protein>
    <submittedName>
        <fullName evidence="5">CIC11C00000001588</fullName>
    </submittedName>
</protein>
<dbReference type="PROSITE" id="PS50097">
    <property type="entry name" value="BTB"/>
    <property type="match status" value="2"/>
</dbReference>
<dbReference type="GO" id="GO:0000151">
    <property type="term" value="C:ubiquitin ligase complex"/>
    <property type="evidence" value="ECO:0007669"/>
    <property type="project" value="TreeGrafter"/>
</dbReference>
<dbReference type="PROSITE" id="PS50088">
    <property type="entry name" value="ANK_REPEAT"/>
    <property type="match status" value="1"/>
</dbReference>
<dbReference type="Gene3D" id="1.25.40.20">
    <property type="entry name" value="Ankyrin repeat-containing domain"/>
    <property type="match status" value="1"/>
</dbReference>
<dbReference type="SMART" id="SM00248">
    <property type="entry name" value="ANK"/>
    <property type="match status" value="2"/>
</dbReference>
<dbReference type="SUPFAM" id="SSF54695">
    <property type="entry name" value="POZ domain"/>
    <property type="match status" value="2"/>
</dbReference>
<evidence type="ECO:0000256" key="1">
    <source>
        <dbReference type="ARBA" id="ARBA00022737"/>
    </source>
</evidence>
<dbReference type="Proteomes" id="UP000182259">
    <property type="component" value="Chromosome V"/>
</dbReference>
<feature type="domain" description="BTB" evidence="4">
    <location>
        <begin position="328"/>
        <end position="425"/>
    </location>
</feature>
<dbReference type="InterPro" id="IPR002110">
    <property type="entry name" value="Ankyrin_rpt"/>
</dbReference>
<dbReference type="Pfam" id="PF00651">
    <property type="entry name" value="BTB"/>
    <property type="match status" value="1"/>
</dbReference>
<feature type="domain" description="BTB" evidence="4">
    <location>
        <begin position="155"/>
        <end position="221"/>
    </location>
</feature>
<dbReference type="InterPro" id="IPR011333">
    <property type="entry name" value="SKP1/BTB/POZ_sf"/>
</dbReference>
<dbReference type="Gene3D" id="3.30.710.10">
    <property type="entry name" value="Potassium Channel Kv1.1, Chain A"/>
    <property type="match status" value="2"/>
</dbReference>
<dbReference type="GO" id="GO:0005737">
    <property type="term" value="C:cytoplasm"/>
    <property type="evidence" value="ECO:0007669"/>
    <property type="project" value="TreeGrafter"/>
</dbReference>
<dbReference type="SUPFAM" id="SSF48403">
    <property type="entry name" value="Ankyrin repeat"/>
    <property type="match status" value="1"/>
</dbReference>
<keyword evidence="2 3" id="KW-0040">ANK repeat</keyword>